<dbReference type="SUPFAM" id="SSF52540">
    <property type="entry name" value="P-loop containing nucleoside triphosphate hydrolases"/>
    <property type="match status" value="1"/>
</dbReference>
<name>A0A6J6B1U5_9ZZZZ</name>
<accession>A0A6J6B1U5</accession>
<sequence>MGWIKRNRSRYVIGSEGRAGTGLLAHALWSTGVLGRPEEYFNQPDLETYAAQWHVDVPRTESDSAGYIGAYNKASSTSNGVSGLKVMTGSLSTIGQLTGCEAAADPTEILLSLGISIIFLILRKDKVATAVSKWRAQQTGEFKRFQGRGAVSSAEIGLPSDETMQVLIDESHRADSYWSSLDSERISVHEFVYEDFSQDIEGTVAHIADQLGIRRAQIPSGARLPVRIRDERLEEFIADYKQRHSNDPPSPSSFPPATDPL</sequence>
<dbReference type="EMBL" id="CAEZSF010000032">
    <property type="protein sequence ID" value="CAB4532795.1"/>
    <property type="molecule type" value="Genomic_DNA"/>
</dbReference>
<evidence type="ECO:0000313" key="4">
    <source>
        <dbReference type="EMBL" id="CAB4747631.1"/>
    </source>
</evidence>
<evidence type="ECO:0000259" key="2">
    <source>
        <dbReference type="Pfam" id="PF09037"/>
    </source>
</evidence>
<gene>
    <name evidence="3" type="ORF">UFOPK1358_00518</name>
    <name evidence="4" type="ORF">UFOPK2766_01455</name>
</gene>
<dbReference type="AlphaFoldDB" id="A0A6J6B1U5"/>
<feature type="domain" description="Sulphotransferase Stf0" evidence="2">
    <location>
        <begin position="11"/>
        <end position="242"/>
    </location>
</feature>
<feature type="region of interest" description="Disordered" evidence="1">
    <location>
        <begin position="239"/>
        <end position="261"/>
    </location>
</feature>
<protein>
    <submittedName>
        <fullName evidence="3">Unannotated protein</fullName>
    </submittedName>
</protein>
<dbReference type="Pfam" id="PF09037">
    <property type="entry name" value="Sulphotransf"/>
    <property type="match status" value="1"/>
</dbReference>
<organism evidence="3">
    <name type="scientific">freshwater metagenome</name>
    <dbReference type="NCBI Taxonomy" id="449393"/>
    <lineage>
        <taxon>unclassified sequences</taxon>
        <taxon>metagenomes</taxon>
        <taxon>ecological metagenomes</taxon>
    </lineage>
</organism>
<dbReference type="InterPro" id="IPR027417">
    <property type="entry name" value="P-loop_NTPase"/>
</dbReference>
<feature type="compositionally biased region" description="Pro residues" evidence="1">
    <location>
        <begin position="248"/>
        <end position="261"/>
    </location>
</feature>
<dbReference type="EMBL" id="CAEZYU010000068">
    <property type="protein sequence ID" value="CAB4747631.1"/>
    <property type="molecule type" value="Genomic_DNA"/>
</dbReference>
<evidence type="ECO:0000256" key="1">
    <source>
        <dbReference type="SAM" id="MobiDB-lite"/>
    </source>
</evidence>
<dbReference type="InterPro" id="IPR024628">
    <property type="entry name" value="Sulfotransferase_Stf0_dom"/>
</dbReference>
<proteinExistence type="predicted"/>
<dbReference type="Gene3D" id="3.40.50.300">
    <property type="entry name" value="P-loop containing nucleotide triphosphate hydrolases"/>
    <property type="match status" value="1"/>
</dbReference>
<evidence type="ECO:0000313" key="3">
    <source>
        <dbReference type="EMBL" id="CAB4532795.1"/>
    </source>
</evidence>
<reference evidence="3" key="1">
    <citation type="submission" date="2020-05" db="EMBL/GenBank/DDBJ databases">
        <authorList>
            <person name="Chiriac C."/>
            <person name="Salcher M."/>
            <person name="Ghai R."/>
            <person name="Kavagutti S V."/>
        </authorList>
    </citation>
    <scope>NUCLEOTIDE SEQUENCE</scope>
</reference>